<dbReference type="InterPro" id="IPR011990">
    <property type="entry name" value="TPR-like_helical_dom_sf"/>
</dbReference>
<dbReference type="InterPro" id="IPR058852">
    <property type="entry name" value="HTH_77"/>
</dbReference>
<protein>
    <submittedName>
        <fullName evidence="7">BTAD domain-containing putative transcriptional regulator</fullName>
    </submittedName>
</protein>
<dbReference type="InterPro" id="IPR049945">
    <property type="entry name" value="AAA_22"/>
</dbReference>
<evidence type="ECO:0000313" key="8">
    <source>
        <dbReference type="Proteomes" id="UP001592531"/>
    </source>
</evidence>
<proteinExistence type="inferred from homology"/>
<feature type="compositionally biased region" description="Low complexity" evidence="5">
    <location>
        <begin position="290"/>
        <end position="305"/>
    </location>
</feature>
<evidence type="ECO:0000256" key="2">
    <source>
        <dbReference type="ARBA" id="ARBA00023012"/>
    </source>
</evidence>
<keyword evidence="8" id="KW-1185">Reference proteome</keyword>
<dbReference type="SMART" id="SM00862">
    <property type="entry name" value="Trans_reg_C"/>
    <property type="match status" value="1"/>
</dbReference>
<dbReference type="Pfam" id="PF03704">
    <property type="entry name" value="BTAD"/>
    <property type="match status" value="1"/>
</dbReference>
<dbReference type="CDD" id="cd15831">
    <property type="entry name" value="BTAD"/>
    <property type="match status" value="1"/>
</dbReference>
<feature type="DNA-binding region" description="OmpR/PhoB-type" evidence="4">
    <location>
        <begin position="1"/>
        <end position="91"/>
    </location>
</feature>
<evidence type="ECO:0000313" key="7">
    <source>
        <dbReference type="EMBL" id="MFC1417143.1"/>
    </source>
</evidence>
<dbReference type="RefSeq" id="WP_380534980.1">
    <property type="nucleotide sequence ID" value="NZ_JBHFAB010000006.1"/>
</dbReference>
<keyword evidence="2" id="KW-0902">Two-component regulatory system</keyword>
<evidence type="ECO:0000259" key="6">
    <source>
        <dbReference type="PROSITE" id="PS51755"/>
    </source>
</evidence>
<dbReference type="InterPro" id="IPR005158">
    <property type="entry name" value="BTAD"/>
</dbReference>
<dbReference type="PANTHER" id="PTHR47691:SF3">
    <property type="entry name" value="HTH-TYPE TRANSCRIPTIONAL REGULATOR RV0890C-RELATED"/>
    <property type="match status" value="1"/>
</dbReference>
<dbReference type="EMBL" id="JBHFAB010000006">
    <property type="protein sequence ID" value="MFC1417143.1"/>
    <property type="molecule type" value="Genomic_DNA"/>
</dbReference>
<dbReference type="PROSITE" id="PS51755">
    <property type="entry name" value="OMPR_PHOB"/>
    <property type="match status" value="1"/>
</dbReference>
<dbReference type="Gene3D" id="1.25.40.10">
    <property type="entry name" value="Tetratricopeptide repeat domain"/>
    <property type="match status" value="2"/>
</dbReference>
<keyword evidence="3 4" id="KW-0238">DNA-binding</keyword>
<evidence type="ECO:0000256" key="1">
    <source>
        <dbReference type="ARBA" id="ARBA00005820"/>
    </source>
</evidence>
<dbReference type="InterPro" id="IPR036388">
    <property type="entry name" value="WH-like_DNA-bd_sf"/>
</dbReference>
<evidence type="ECO:0000256" key="3">
    <source>
        <dbReference type="ARBA" id="ARBA00023125"/>
    </source>
</evidence>
<reference evidence="7 8" key="1">
    <citation type="submission" date="2024-09" db="EMBL/GenBank/DDBJ databases">
        <authorList>
            <person name="Lee S.D."/>
        </authorList>
    </citation>
    <scope>NUCLEOTIDE SEQUENCE [LARGE SCALE GENOMIC DNA]</scope>
    <source>
        <strain evidence="7 8">N8-3</strain>
    </source>
</reference>
<dbReference type="Proteomes" id="UP001592531">
    <property type="component" value="Unassembled WGS sequence"/>
</dbReference>
<dbReference type="PANTHER" id="PTHR47691">
    <property type="entry name" value="REGULATOR-RELATED"/>
    <property type="match status" value="1"/>
</dbReference>
<feature type="region of interest" description="Disordered" evidence="5">
    <location>
        <begin position="231"/>
        <end position="305"/>
    </location>
</feature>
<evidence type="ECO:0000256" key="4">
    <source>
        <dbReference type="PROSITE-ProRule" id="PRU01091"/>
    </source>
</evidence>
<dbReference type="InterPro" id="IPR001867">
    <property type="entry name" value="OmpR/PhoB-type_DNA-bd"/>
</dbReference>
<dbReference type="SUPFAM" id="SSF46894">
    <property type="entry name" value="C-terminal effector domain of the bipartite response regulators"/>
    <property type="match status" value="1"/>
</dbReference>
<name>A0ABV6VU07_9ACTN</name>
<dbReference type="Pfam" id="PF25872">
    <property type="entry name" value="HTH_77"/>
    <property type="match status" value="1"/>
</dbReference>
<comment type="caution">
    <text evidence="7">The sequence shown here is derived from an EMBL/GenBank/DDBJ whole genome shotgun (WGS) entry which is preliminary data.</text>
</comment>
<dbReference type="SMART" id="SM01043">
    <property type="entry name" value="BTAD"/>
    <property type="match status" value="1"/>
</dbReference>
<feature type="compositionally biased region" description="Pro residues" evidence="5">
    <location>
        <begin position="275"/>
        <end position="289"/>
    </location>
</feature>
<comment type="similarity">
    <text evidence="1">Belongs to the AfsR/DnrI/RedD regulatory family.</text>
</comment>
<dbReference type="Gene3D" id="1.10.10.10">
    <property type="entry name" value="Winged helix-like DNA-binding domain superfamily/Winged helix DNA-binding domain"/>
    <property type="match status" value="1"/>
</dbReference>
<dbReference type="SUPFAM" id="SSF52540">
    <property type="entry name" value="P-loop containing nucleoside triphosphate hydrolases"/>
    <property type="match status" value="1"/>
</dbReference>
<gene>
    <name evidence="7" type="ORF">ACEZDE_10850</name>
</gene>
<dbReference type="Gene3D" id="3.40.50.300">
    <property type="entry name" value="P-loop containing nucleotide triphosphate hydrolases"/>
    <property type="match status" value="1"/>
</dbReference>
<sequence length="1130" mass="120479">MRIQLLGPLQVTDADGAPVDLGGTRLRVLLAALALDADRPVSASSLTTALWPDGDRPGNPANALQALVSRLRAALGRDLVAAAPTGYRLALTPDEVDVHRFTRLLRGPASGPPTREQLTEALALWRGPALADVPGFPEAAARLDALRANAREDLLDQRIAAGEGAELLGELHALCAEAPLRDRPRALLMRALHRAGRTAEALAVYEQGRELLADELGTDPSPILRAAHQSVLTTPPPPAAPGATGLRLTPPPSADSTTDPTPPSATRPGTADARPTPPTPAAPGPPDTPAPATHPGTATSATPGTAAAPAAVTSFLGREADLVAVRAALAAGRLVTLIGPGGAGKTRLALEAAGQAEGIQVRLVELAPLTDPADLPATVLAALQLRESAAAQRATIAPHPVAEATERIIEALGARPLLLVLDNCEHLIEAAAVLSARLLAGCRGLRILATSREALGISGEQLHPVPPLGFPEDPRLDRTLTPDQVLTPDQADGFPAVRLFADRAAAVRPGYRPTARDLPAVLRICRALDGQPLAIELAAARMRSLTPEQIDQRLARRFHLLTGGSRAALPRQRTLRAVVDWSWDLLEKPERALLARMSVFAGGAELETVEEVCTAEELPSDEVMDALASLVDKSLVVRTSSGRHRLLETIRVYAAEKLDDAGATAATRNAHAAHFLALAEEGEPRLYTFGQVAWLARFKAEHENLVSALRWSVEQRDAETAQRLVAAMGWYLWRRGERGENLPLVHQALELPADGVPLRTQAVARGITALYGLDTTWELTSTLELMRSAMALRDRLDDPDAHPLLPMLDIMSSMFEQKDWRIGVLAERLFDNRDPWVQAIARMFMGYALQNSGRVEESGAYLVEAGERFRVIGDLWGRSFCAAGLADYAQWRGDIPEAVRLWELAISYENELGISADSGDYRARLLVLRTMGPTIDAETLAELEQEAATALSEGTWTVVIATHSTLAEAYRRLGRLDDGRRALDTASGSVSNLPSGAPQIQALLLGARGYLEAADGRLERAAELHRQALEAALSAFDGPVAGNCLQGWADLALRQGDPARAAELLGAAHRLRGMADRSSTDVLLVTEAATEALGAEAFAAAYERGRATPSEQTVASLGVVPVRIPSHDDF</sequence>
<organism evidence="7 8">
    <name type="scientific">Streptacidiphilus cavernicola</name>
    <dbReference type="NCBI Taxonomy" id="3342716"/>
    <lineage>
        <taxon>Bacteria</taxon>
        <taxon>Bacillati</taxon>
        <taxon>Actinomycetota</taxon>
        <taxon>Actinomycetes</taxon>
        <taxon>Kitasatosporales</taxon>
        <taxon>Streptomycetaceae</taxon>
        <taxon>Streptacidiphilus</taxon>
    </lineage>
</organism>
<accession>A0ABV6VU07</accession>
<dbReference type="Pfam" id="PF13401">
    <property type="entry name" value="AAA_22"/>
    <property type="match status" value="1"/>
</dbReference>
<evidence type="ECO:0000256" key="5">
    <source>
        <dbReference type="SAM" id="MobiDB-lite"/>
    </source>
</evidence>
<feature type="domain" description="OmpR/PhoB-type" evidence="6">
    <location>
        <begin position="1"/>
        <end position="91"/>
    </location>
</feature>
<dbReference type="InterPro" id="IPR016032">
    <property type="entry name" value="Sig_transdc_resp-reg_C-effctor"/>
</dbReference>
<dbReference type="SUPFAM" id="SSF48452">
    <property type="entry name" value="TPR-like"/>
    <property type="match status" value="2"/>
</dbReference>
<dbReference type="InterPro" id="IPR027417">
    <property type="entry name" value="P-loop_NTPase"/>
</dbReference>